<evidence type="ECO:0000313" key="2">
    <source>
        <dbReference type="WBParaSite" id="MhA1_Contig965.frz3.gene3"/>
    </source>
</evidence>
<dbReference type="Proteomes" id="UP000095281">
    <property type="component" value="Unplaced"/>
</dbReference>
<name>A0A1I8C2A8_MELHA</name>
<dbReference type="AlphaFoldDB" id="A0A1I8C2A8"/>
<accession>A0A1I8C2A8</accession>
<evidence type="ECO:0000313" key="1">
    <source>
        <dbReference type="Proteomes" id="UP000095281"/>
    </source>
</evidence>
<proteinExistence type="predicted"/>
<protein>
    <submittedName>
        <fullName evidence="2">DNA-directed DNA polymerase</fullName>
    </submittedName>
</protein>
<keyword evidence="1" id="KW-1185">Reference proteome</keyword>
<reference evidence="2" key="1">
    <citation type="submission" date="2016-11" db="UniProtKB">
        <authorList>
            <consortium name="WormBaseParasite"/>
        </authorList>
    </citation>
    <scope>IDENTIFICATION</scope>
</reference>
<organism evidence="1 2">
    <name type="scientific">Meloidogyne hapla</name>
    <name type="common">Root-knot nematode worm</name>
    <dbReference type="NCBI Taxonomy" id="6305"/>
    <lineage>
        <taxon>Eukaryota</taxon>
        <taxon>Metazoa</taxon>
        <taxon>Ecdysozoa</taxon>
        <taxon>Nematoda</taxon>
        <taxon>Chromadorea</taxon>
        <taxon>Rhabditida</taxon>
        <taxon>Tylenchina</taxon>
        <taxon>Tylenchomorpha</taxon>
        <taxon>Tylenchoidea</taxon>
        <taxon>Meloidogynidae</taxon>
        <taxon>Meloidogyninae</taxon>
        <taxon>Meloidogyne</taxon>
    </lineage>
</organism>
<sequence>MAHNIKRYFREESVEQIRSSRFKIGVFRAAFTVINADEAPQGRELLLEQLIDHFFVRAYRGSGARSQKCSIIIRSSVLERPIQVPYRGLAQNTPQVVMEQFDTVDQSGQRMGRPSIYSQPINIEIVMGPSHEEALKLVRKDREGTGRRRREIHNGIDVNNIIHVQNEDLPSPYNRHCLLLAIQLTMLYVSKPKTPLASVQFQRLTQGSDIKSKYNRTQLIKTTLIQMKNNKIPYPRNERIYNVDEHVPLIQKLLDIQFPGQYRIAIFGEFGRTKSIWKCKKRARNDICLYLKDEHFSGIRKLNTFFGTDYYCLDCEATYKCKKTHRAKCLAKCPRCCGMGIDYPCEEIEGYMKQCNECNNLFRNPKCYHEHIMSNICILYKRCLDCGQIYRTKISNRKQETSDESEGASTKNLDHICYSRFCALCHSIHKTEEPCYVQTIVPKKQRDYLLIIKVIFDFECSLISPTRNEDEWQRLGALARGGPSSTDENYQLHHVNCVSAMLLCSRCISTDKLWKDEYSIACVICGKNKKRINTWTAATYVNPLREFLDWLIYGLGKERRLVTYAISHYGG</sequence>
<dbReference type="WBParaSite" id="MhA1_Contig965.frz3.gene3">
    <property type="protein sequence ID" value="MhA1_Contig965.frz3.gene3"/>
    <property type="gene ID" value="MhA1_Contig965.frz3.gene3"/>
</dbReference>